<gene>
    <name evidence="11 15" type="primary">glgB</name>
    <name evidence="15" type="ORF">H8710_11285</name>
</gene>
<dbReference type="PANTHER" id="PTHR43651">
    <property type="entry name" value="1,4-ALPHA-GLUCAN-BRANCHING ENZYME"/>
    <property type="match status" value="1"/>
</dbReference>
<evidence type="ECO:0000313" key="16">
    <source>
        <dbReference type="Proteomes" id="UP000610760"/>
    </source>
</evidence>
<dbReference type="SUPFAM" id="SSF51445">
    <property type="entry name" value="(Trans)glycosidases"/>
    <property type="match status" value="1"/>
</dbReference>
<dbReference type="GO" id="GO:0005978">
    <property type="term" value="P:glycogen biosynthetic process"/>
    <property type="evidence" value="ECO:0007669"/>
    <property type="project" value="UniProtKB-UniRule"/>
</dbReference>
<dbReference type="NCBIfam" id="NF003811">
    <property type="entry name" value="PRK05402.1"/>
    <property type="match status" value="1"/>
</dbReference>
<keyword evidence="8" id="KW-0136">Cellulose degradation</keyword>
<keyword evidence="7 11" id="KW-0808">Transferase</keyword>
<feature type="compositionally biased region" description="Basic residues" evidence="13">
    <location>
        <begin position="630"/>
        <end position="647"/>
    </location>
</feature>
<comment type="similarity">
    <text evidence="4 11">Belongs to the glycosyl hydrolase 13 family. GlgB subfamily.</text>
</comment>
<dbReference type="NCBIfam" id="NF008967">
    <property type="entry name" value="PRK12313.1"/>
    <property type="match status" value="1"/>
</dbReference>
<keyword evidence="9 11" id="KW-0320">Glycogen biosynthesis</keyword>
<evidence type="ECO:0000256" key="5">
    <source>
        <dbReference type="ARBA" id="ARBA00022600"/>
    </source>
</evidence>
<feature type="active site" description="Nucleophile" evidence="11 12">
    <location>
        <position position="304"/>
    </location>
</feature>
<evidence type="ECO:0000256" key="12">
    <source>
        <dbReference type="PIRSR" id="PIRSR000463-1"/>
    </source>
</evidence>
<protein>
    <recommendedName>
        <fullName evidence="11">1,4-alpha-glucan branching enzyme GlgB</fullName>
        <ecNumber evidence="11">2.4.1.18</ecNumber>
    </recommendedName>
    <alternativeName>
        <fullName evidence="11">1,4-alpha-D-glucan:1,4-alpha-D-glucan 6-glucosyl-transferase</fullName>
    </alternativeName>
    <alternativeName>
        <fullName evidence="11">Alpha-(1-&gt;4)-glucan branching enzyme</fullName>
    </alternativeName>
    <alternativeName>
        <fullName evidence="11">Glycogen branching enzyme</fullName>
        <shortName evidence="11">BE</shortName>
    </alternativeName>
</protein>
<evidence type="ECO:0000259" key="14">
    <source>
        <dbReference type="SMART" id="SM00642"/>
    </source>
</evidence>
<evidence type="ECO:0000256" key="3">
    <source>
        <dbReference type="ARBA" id="ARBA00004964"/>
    </source>
</evidence>
<comment type="function">
    <text evidence="2 11">Catalyzes the formation of the alpha-1,6-glucosidic linkages in glycogen by scission of a 1,4-alpha-linked oligosaccharide from growing alpha-1,4-glucan chains and the subsequent attachment of the oligosaccharide to the alpha-1,6 position.</text>
</comment>
<evidence type="ECO:0000256" key="10">
    <source>
        <dbReference type="ARBA" id="ARBA00023277"/>
    </source>
</evidence>
<dbReference type="InterPro" id="IPR006407">
    <property type="entry name" value="GlgB"/>
</dbReference>
<name>A0A926E3K6_9FIRM</name>
<evidence type="ECO:0000256" key="11">
    <source>
        <dbReference type="HAMAP-Rule" id="MF_00685"/>
    </source>
</evidence>
<organism evidence="15 16">
    <name type="scientific">Fumia xinanensis</name>
    <dbReference type="NCBI Taxonomy" id="2763659"/>
    <lineage>
        <taxon>Bacteria</taxon>
        <taxon>Bacillati</taxon>
        <taxon>Bacillota</taxon>
        <taxon>Clostridia</taxon>
        <taxon>Eubacteriales</taxon>
        <taxon>Oscillospiraceae</taxon>
        <taxon>Fumia</taxon>
    </lineage>
</organism>
<dbReference type="EC" id="2.4.1.18" evidence="11"/>
<dbReference type="GO" id="GO:0030245">
    <property type="term" value="P:cellulose catabolic process"/>
    <property type="evidence" value="ECO:0007669"/>
    <property type="project" value="UniProtKB-KW"/>
</dbReference>
<dbReference type="Pfam" id="PF02922">
    <property type="entry name" value="CBM_48"/>
    <property type="match status" value="1"/>
</dbReference>
<comment type="pathway">
    <text evidence="3 11">Glycan biosynthesis; glycogen biosynthesis.</text>
</comment>
<dbReference type="CDD" id="cd02855">
    <property type="entry name" value="E_set_GBE_prok_N"/>
    <property type="match status" value="1"/>
</dbReference>
<evidence type="ECO:0000256" key="13">
    <source>
        <dbReference type="SAM" id="MobiDB-lite"/>
    </source>
</evidence>
<sequence length="738" mass="85470">MIKKKEENPAAYLFHEGTNYRTYDYLGCHRDGEMNIFRVWAPHADKVYVAGSFNNWEPRQYEAYKITEEGLWECRISGLSEYDSYKFVFETDGRLIYKADPYAVHAETRPGTASKIYDINGYLWGDQKWMDNRKNTLLYHKPVNIYELHAGSWRMYPDGQPFSYRKLAEELIPYIKEMGYTHIELMPLGEYPYDKSWGYQVTGYFAPTSRYGTPKDFMYFVDACHQQNIGVLLDWVPAHFPKDECGLYRFDGEPCYEYKDPRKGEHPHWGTMVFDYGRTEVRSFLISSACNWIENYHIDGLRVDAVASMLYLDYGKQDGEWIPNVNGGKENLEAIEFLRLLNKFVSENYEGAVMIAEESTAFPKVTAPVPYDGLGFTFKWNMGWMNDTIRYMQTDPFFRKGIHDCITFSMTYAFSEHYVLPLSHDEVVHGKGSLINKMPGEYNEKFSNLRAYITYMFAHPGKKLTFMGQEFAQFAEWNEEKELDWMLLDYEMHRKYHAFSKSLNDFYRRTPALWEWDTGWEGFDWISCDNADQNIISFLRRDMAGNEVVVVCNFSSLTLENYLIGVPRRGKYTEIFTTDDTHFGGGGIRNGEVYAKLKPMHGKDYSLSLTLPPFSAIYLYKKATDPKKQASNKKRTAQGKRGPKSMKKAAEEPVSIQAASPKSIKKVEKKQTAIKTVLNSPKAITKKEKKETAIQKSDRGETALKTVEKEPQAIQKAGKPIEKASSRQNGKQVTKKPQ</sequence>
<comment type="subunit">
    <text evidence="11">Monomer.</text>
</comment>
<keyword evidence="8" id="KW-0624">Polysaccharide degradation</keyword>
<feature type="compositionally biased region" description="Basic and acidic residues" evidence="13">
    <location>
        <begin position="685"/>
        <end position="711"/>
    </location>
</feature>
<dbReference type="InterPro" id="IPR006047">
    <property type="entry name" value="GH13_cat_dom"/>
</dbReference>
<dbReference type="Gene3D" id="2.60.40.10">
    <property type="entry name" value="Immunoglobulins"/>
    <property type="match status" value="1"/>
</dbReference>
<dbReference type="Pfam" id="PF02806">
    <property type="entry name" value="Alpha-amylase_C"/>
    <property type="match status" value="1"/>
</dbReference>
<dbReference type="CDD" id="cd11322">
    <property type="entry name" value="AmyAc_Glg_BE"/>
    <property type="match status" value="1"/>
</dbReference>
<evidence type="ECO:0000256" key="8">
    <source>
        <dbReference type="ARBA" id="ARBA00023001"/>
    </source>
</evidence>
<dbReference type="Pfam" id="PF00128">
    <property type="entry name" value="Alpha-amylase"/>
    <property type="match status" value="1"/>
</dbReference>
<feature type="region of interest" description="Disordered" evidence="13">
    <location>
        <begin position="627"/>
        <end position="664"/>
    </location>
</feature>
<evidence type="ECO:0000256" key="2">
    <source>
        <dbReference type="ARBA" id="ARBA00002953"/>
    </source>
</evidence>
<dbReference type="InterPro" id="IPR044143">
    <property type="entry name" value="GlgB_N_E_set_prok"/>
</dbReference>
<dbReference type="FunFam" id="3.20.20.80:FF:000003">
    <property type="entry name" value="1,4-alpha-glucan branching enzyme GlgB"/>
    <property type="match status" value="1"/>
</dbReference>
<dbReference type="PANTHER" id="PTHR43651:SF3">
    <property type="entry name" value="1,4-ALPHA-GLUCAN-BRANCHING ENZYME"/>
    <property type="match status" value="1"/>
</dbReference>
<keyword evidence="10 11" id="KW-0119">Carbohydrate metabolism</keyword>
<dbReference type="InterPro" id="IPR006048">
    <property type="entry name" value="A-amylase/branching_C"/>
</dbReference>
<evidence type="ECO:0000256" key="1">
    <source>
        <dbReference type="ARBA" id="ARBA00000826"/>
    </source>
</evidence>
<dbReference type="RefSeq" id="WP_249296124.1">
    <property type="nucleotide sequence ID" value="NZ_JACRSV010000004.1"/>
</dbReference>
<feature type="active site" description="Proton donor" evidence="11 12">
    <location>
        <position position="357"/>
    </location>
</feature>
<evidence type="ECO:0000256" key="4">
    <source>
        <dbReference type="ARBA" id="ARBA00009000"/>
    </source>
</evidence>
<dbReference type="HAMAP" id="MF_00685">
    <property type="entry name" value="GlgB"/>
    <property type="match status" value="1"/>
</dbReference>
<dbReference type="GO" id="GO:0004553">
    <property type="term" value="F:hydrolase activity, hydrolyzing O-glycosyl compounds"/>
    <property type="evidence" value="ECO:0007669"/>
    <property type="project" value="InterPro"/>
</dbReference>
<reference evidence="15" key="1">
    <citation type="submission" date="2020-08" db="EMBL/GenBank/DDBJ databases">
        <title>Genome public.</title>
        <authorList>
            <person name="Liu C."/>
            <person name="Sun Q."/>
        </authorList>
    </citation>
    <scope>NUCLEOTIDE SEQUENCE</scope>
    <source>
        <strain evidence="15">NSJ-33</strain>
    </source>
</reference>
<keyword evidence="16" id="KW-1185">Reference proteome</keyword>
<dbReference type="FunFam" id="2.60.40.1180:FF:000002">
    <property type="entry name" value="1,4-alpha-glucan branching enzyme GlgB"/>
    <property type="match status" value="1"/>
</dbReference>
<dbReference type="Gene3D" id="2.60.40.1180">
    <property type="entry name" value="Golgi alpha-mannosidase II"/>
    <property type="match status" value="1"/>
</dbReference>
<dbReference type="EMBL" id="JACRSV010000004">
    <property type="protein sequence ID" value="MBC8560646.1"/>
    <property type="molecule type" value="Genomic_DNA"/>
</dbReference>
<dbReference type="GO" id="GO:0005829">
    <property type="term" value="C:cytosol"/>
    <property type="evidence" value="ECO:0007669"/>
    <property type="project" value="TreeGrafter"/>
</dbReference>
<accession>A0A926E3K6</accession>
<evidence type="ECO:0000256" key="6">
    <source>
        <dbReference type="ARBA" id="ARBA00022676"/>
    </source>
</evidence>
<dbReference type="GO" id="GO:0043169">
    <property type="term" value="F:cation binding"/>
    <property type="evidence" value="ECO:0007669"/>
    <property type="project" value="InterPro"/>
</dbReference>
<dbReference type="InterPro" id="IPR013783">
    <property type="entry name" value="Ig-like_fold"/>
</dbReference>
<proteinExistence type="inferred from homology"/>
<dbReference type="InterPro" id="IPR037439">
    <property type="entry name" value="Branching_enzy"/>
</dbReference>
<dbReference type="GO" id="GO:0003844">
    <property type="term" value="F:1,4-alpha-glucan branching enzyme activity"/>
    <property type="evidence" value="ECO:0007669"/>
    <property type="project" value="UniProtKB-UniRule"/>
</dbReference>
<dbReference type="SMART" id="SM00642">
    <property type="entry name" value="Aamy"/>
    <property type="match status" value="1"/>
</dbReference>
<dbReference type="AlphaFoldDB" id="A0A926E3K6"/>
<comment type="catalytic activity">
    <reaction evidence="1 11">
        <text>Transfers a segment of a (1-&gt;4)-alpha-D-glucan chain to a primary hydroxy group in a similar glucan chain.</text>
        <dbReference type="EC" id="2.4.1.18"/>
    </reaction>
</comment>
<comment type="caution">
    <text evidence="15">The sequence shown here is derived from an EMBL/GenBank/DDBJ whole genome shotgun (WGS) entry which is preliminary data.</text>
</comment>
<dbReference type="NCBIfam" id="TIGR01515">
    <property type="entry name" value="branching_enzym"/>
    <property type="match status" value="1"/>
</dbReference>
<feature type="domain" description="Glycosyl hydrolase family 13 catalytic" evidence="14">
    <location>
        <begin position="147"/>
        <end position="507"/>
    </location>
</feature>
<keyword evidence="5 11" id="KW-0321">Glycogen metabolism</keyword>
<evidence type="ECO:0000313" key="15">
    <source>
        <dbReference type="EMBL" id="MBC8560646.1"/>
    </source>
</evidence>
<dbReference type="SUPFAM" id="SSF51011">
    <property type="entry name" value="Glycosyl hydrolase domain"/>
    <property type="match status" value="1"/>
</dbReference>
<dbReference type="InterPro" id="IPR017853">
    <property type="entry name" value="GH"/>
</dbReference>
<dbReference type="InterPro" id="IPR004193">
    <property type="entry name" value="Glyco_hydro_13_N"/>
</dbReference>
<dbReference type="PIRSF" id="PIRSF000463">
    <property type="entry name" value="GlgB"/>
    <property type="match status" value="1"/>
</dbReference>
<dbReference type="Proteomes" id="UP000610760">
    <property type="component" value="Unassembled WGS sequence"/>
</dbReference>
<feature type="region of interest" description="Disordered" evidence="13">
    <location>
        <begin position="676"/>
        <end position="738"/>
    </location>
</feature>
<dbReference type="SUPFAM" id="SSF81296">
    <property type="entry name" value="E set domains"/>
    <property type="match status" value="1"/>
</dbReference>
<dbReference type="InterPro" id="IPR014756">
    <property type="entry name" value="Ig_E-set"/>
</dbReference>
<evidence type="ECO:0000256" key="9">
    <source>
        <dbReference type="ARBA" id="ARBA00023056"/>
    </source>
</evidence>
<dbReference type="Gene3D" id="3.20.20.80">
    <property type="entry name" value="Glycosidases"/>
    <property type="match status" value="1"/>
</dbReference>
<keyword evidence="6 11" id="KW-0328">Glycosyltransferase</keyword>
<evidence type="ECO:0000256" key="7">
    <source>
        <dbReference type="ARBA" id="ARBA00022679"/>
    </source>
</evidence>
<dbReference type="InterPro" id="IPR013780">
    <property type="entry name" value="Glyco_hydro_b"/>
</dbReference>